<comment type="caution">
    <text evidence="1">The sequence shown here is derived from an EMBL/GenBank/DDBJ whole genome shotgun (WGS) entry which is preliminary data.</text>
</comment>
<evidence type="ECO:0000313" key="2">
    <source>
        <dbReference type="Proteomes" id="UP000251891"/>
    </source>
</evidence>
<reference evidence="1 2" key="1">
    <citation type="submission" date="2018-06" db="EMBL/GenBank/DDBJ databases">
        <title>Actinomadura craniellae sp. nov. isolated from marine sponge Craniella sp.</title>
        <authorList>
            <person name="Li L."/>
            <person name="Xu Q.H."/>
            <person name="Lin H.W."/>
            <person name="Lu Y.H."/>
        </authorList>
    </citation>
    <scope>NUCLEOTIDE SEQUENCE [LARGE SCALE GENOMIC DNA]</scope>
    <source>
        <strain evidence="1 2">LHW63021</strain>
    </source>
</reference>
<dbReference type="Proteomes" id="UP000251891">
    <property type="component" value="Unassembled WGS sequence"/>
</dbReference>
<dbReference type="EMBL" id="QLYX01000004">
    <property type="protein sequence ID" value="RAY15332.1"/>
    <property type="molecule type" value="Genomic_DNA"/>
</dbReference>
<name>A0A365H8I7_9ACTN</name>
<sequence length="567" mass="60977">MLHQFAQDGNARLTARLPEYRETLIRFVAEVLEDPDALFSADLSSVDDPLVLVHGLVSLLAGTAGREPWSLLVNGRVLHSPDEPRLLVSTEREGASALLLQLAGHARRELTASTAGPAVREAAPVIVALLEGGRTPPQAPLSSRQEFLAWAAAEHHEPAGGETLLSDKPGERLAARSFASHTAQELRERFRDATDQQVAELAAEFARRPGVPELIRALRREVLARGMAGGPSPTSDIARSLGPPDDDDMRAAFDRWAEWPWEVRAPGTAGVLRSALPLGLLRDDRFMDRVLAGGPAHEILRAVEQCADLPGVVGSCFLALGRRTLSAGERSRYREVLLATGLLSSLDRYPPAGSEWLETALRLGYDRLPAGEMDAAVEELGSAMAEPPWRTLADLAEGLPARLALGRAALHQGVRWSALHGAFDGVPLTDLLAAAATCHPADLALAEFLLGEIRASADEANKANRENQKAVREALAEHGHLSWVIESLFPDDVEAQVKKYQVLLRAAHGNFLFPDAARAILRDPVPPALAVAVLGHCPSDVLPQAMNAIALEYLRAAGIPPDLLSFP</sequence>
<gene>
    <name evidence="1" type="ORF">DPM19_11540</name>
</gene>
<proteinExistence type="predicted"/>
<keyword evidence="2" id="KW-1185">Reference proteome</keyword>
<evidence type="ECO:0000313" key="1">
    <source>
        <dbReference type="EMBL" id="RAY15332.1"/>
    </source>
</evidence>
<dbReference type="AlphaFoldDB" id="A0A365H8I7"/>
<accession>A0A365H8I7</accession>
<organism evidence="1 2">
    <name type="scientific">Actinomadura craniellae</name>
    <dbReference type="NCBI Taxonomy" id="2231787"/>
    <lineage>
        <taxon>Bacteria</taxon>
        <taxon>Bacillati</taxon>
        <taxon>Actinomycetota</taxon>
        <taxon>Actinomycetes</taxon>
        <taxon>Streptosporangiales</taxon>
        <taxon>Thermomonosporaceae</taxon>
        <taxon>Actinomadura</taxon>
    </lineage>
</organism>
<protein>
    <submittedName>
        <fullName evidence="1">Uncharacterized protein</fullName>
    </submittedName>
</protein>